<gene>
    <name evidence="1" type="ORF">ENQ35_03040</name>
</gene>
<dbReference type="PANTHER" id="PTHR38455">
    <property type="entry name" value="HYPOTHETICAL CYTOSOLIC PROTEIN"/>
    <property type="match status" value="1"/>
</dbReference>
<comment type="caution">
    <text evidence="1">The sequence shown here is derived from an EMBL/GenBank/DDBJ whole genome shotgun (WGS) entry which is preliminary data.</text>
</comment>
<dbReference type="InterPro" id="IPR009296">
    <property type="entry name" value="DUF951"/>
</dbReference>
<dbReference type="PANTHER" id="PTHR38455:SF1">
    <property type="entry name" value="DUF951 DOMAIN-CONTAINING PROTEIN"/>
    <property type="match status" value="1"/>
</dbReference>
<name>A0A7C1JJZ7_9THEO</name>
<organism evidence="1">
    <name type="scientific">Ammonifex degensii</name>
    <dbReference type="NCBI Taxonomy" id="42838"/>
    <lineage>
        <taxon>Bacteria</taxon>
        <taxon>Bacillati</taxon>
        <taxon>Bacillota</taxon>
        <taxon>Clostridia</taxon>
        <taxon>Thermoanaerobacterales</taxon>
        <taxon>Thermoanaerobacteraceae</taxon>
        <taxon>Ammonifex</taxon>
    </lineage>
</organism>
<accession>A0A7C1JJZ7</accession>
<evidence type="ECO:0000313" key="1">
    <source>
        <dbReference type="EMBL" id="HDW51696.1"/>
    </source>
</evidence>
<reference evidence="1" key="1">
    <citation type="journal article" date="2020" name="mSystems">
        <title>Genome- and Community-Level Interaction Insights into Carbon Utilization and Element Cycling Functions of Hydrothermarchaeota in Hydrothermal Sediment.</title>
        <authorList>
            <person name="Zhou Z."/>
            <person name="Liu Y."/>
            <person name="Xu W."/>
            <person name="Pan J."/>
            <person name="Luo Z.H."/>
            <person name="Li M."/>
        </authorList>
    </citation>
    <scope>NUCLEOTIDE SEQUENCE [LARGE SCALE GENOMIC DNA]</scope>
    <source>
        <strain evidence="1">SpSt-301</strain>
    </source>
</reference>
<protein>
    <submittedName>
        <fullName evidence="1">DUF951 domain-containing protein</fullName>
    </submittedName>
</protein>
<dbReference type="AlphaFoldDB" id="A0A7C1JJZ7"/>
<proteinExistence type="predicted"/>
<sequence>MSPLQLYPGDRVRLRKRHPCGSDTWEVLRTGVDVRLKCCGCGRIVLIPRERLRYRLRSAAPPETSS</sequence>
<dbReference type="EMBL" id="DSMV01000184">
    <property type="protein sequence ID" value="HDW51696.1"/>
    <property type="molecule type" value="Genomic_DNA"/>
</dbReference>
<dbReference type="Pfam" id="PF06107">
    <property type="entry name" value="DUF951"/>
    <property type="match status" value="1"/>
</dbReference>